<dbReference type="Pfam" id="PF10767">
    <property type="entry name" value="YbjO_DH-like"/>
    <property type="match status" value="1"/>
</dbReference>
<dbReference type="AlphaFoldDB" id="A0A4Z0PJJ9"/>
<organism evidence="1 2">
    <name type="scientific">Salmonella enterica subsp. enterica serovar Poona</name>
    <dbReference type="NCBI Taxonomy" id="436295"/>
    <lineage>
        <taxon>Bacteria</taxon>
        <taxon>Pseudomonadati</taxon>
        <taxon>Pseudomonadota</taxon>
        <taxon>Gammaproteobacteria</taxon>
        <taxon>Enterobacterales</taxon>
        <taxon>Enterobacteriaceae</taxon>
        <taxon>Salmonella</taxon>
    </lineage>
</organism>
<keyword evidence="2" id="KW-1185">Reference proteome</keyword>
<gene>
    <name evidence="1" type="ORF">C9F07_04480</name>
</gene>
<protein>
    <submittedName>
        <fullName evidence="1">DUF2593 domain-containing protein</fullName>
    </submittedName>
</protein>
<evidence type="ECO:0000313" key="1">
    <source>
        <dbReference type="EMBL" id="TGE15635.1"/>
    </source>
</evidence>
<dbReference type="EMBL" id="PYKI01000540">
    <property type="protein sequence ID" value="TGE15635.1"/>
    <property type="molecule type" value="Genomic_DNA"/>
</dbReference>
<evidence type="ECO:0000313" key="2">
    <source>
        <dbReference type="Proteomes" id="UP000298196"/>
    </source>
</evidence>
<sequence length="31" mass="3704">LVMQKLPDLLILFLLFIPAPSRRFFRLQDCV</sequence>
<proteinExistence type="predicted"/>
<comment type="caution">
    <text evidence="1">The sequence shown here is derived from an EMBL/GenBank/DDBJ whole genome shotgun (WGS) entry which is preliminary data.</text>
</comment>
<dbReference type="InterPro" id="IPR019703">
    <property type="entry name" value="YbjO_DH-like"/>
</dbReference>
<accession>A0A4Z0PJJ9</accession>
<feature type="non-terminal residue" evidence="1">
    <location>
        <position position="1"/>
    </location>
</feature>
<name>A0A4Z0PJJ9_SALET</name>
<dbReference type="Proteomes" id="UP000298196">
    <property type="component" value="Unassembled WGS sequence"/>
</dbReference>
<reference evidence="1 2" key="1">
    <citation type="submission" date="2018-03" db="EMBL/GenBank/DDBJ databases">
        <title>Non-Typhoidal Salmonella genome sequencing and assembly.</title>
        <authorList>
            <person name="Matchawe C."/>
        </authorList>
    </citation>
    <scope>NUCLEOTIDE SEQUENCE [LARGE SCALE GENOMIC DNA]</scope>
    <source>
        <strain evidence="1 2">22sa</strain>
    </source>
</reference>